<protein>
    <submittedName>
        <fullName evidence="1">Uncharacterized protein</fullName>
    </submittedName>
</protein>
<evidence type="ECO:0000313" key="1">
    <source>
        <dbReference type="EMBL" id="MCM4078231.1"/>
    </source>
</evidence>
<proteinExistence type="predicted"/>
<name>A0ABT0XWR8_9ACTN</name>
<dbReference type="RefSeq" id="WP_251798075.1">
    <property type="nucleotide sequence ID" value="NZ_JAMQOL010000015.1"/>
</dbReference>
<keyword evidence="2" id="KW-1185">Reference proteome</keyword>
<dbReference type="EMBL" id="JAMQOL010000015">
    <property type="protein sequence ID" value="MCM4078231.1"/>
    <property type="molecule type" value="Genomic_DNA"/>
</dbReference>
<dbReference type="Proteomes" id="UP001523216">
    <property type="component" value="Unassembled WGS sequence"/>
</dbReference>
<organism evidence="1 2">
    <name type="scientific">Paractinoplanes hotanensis</name>
    <dbReference type="NCBI Taxonomy" id="2906497"/>
    <lineage>
        <taxon>Bacteria</taxon>
        <taxon>Bacillati</taxon>
        <taxon>Actinomycetota</taxon>
        <taxon>Actinomycetes</taxon>
        <taxon>Micromonosporales</taxon>
        <taxon>Micromonosporaceae</taxon>
        <taxon>Paractinoplanes</taxon>
    </lineage>
</organism>
<gene>
    <name evidence="1" type="ORF">LXN57_11710</name>
</gene>
<reference evidence="1 2" key="1">
    <citation type="submission" date="2022-06" db="EMBL/GenBank/DDBJ databases">
        <title>Actinoplanes abujensis sp. nov., isolated from Nigerian arid soil.</title>
        <authorList>
            <person name="Ding P."/>
        </authorList>
    </citation>
    <scope>NUCLEOTIDE SEQUENCE [LARGE SCALE GENOMIC DNA]</scope>
    <source>
        <strain evidence="2">TRM88002</strain>
    </source>
</reference>
<accession>A0ABT0XWR8</accession>
<sequence>MSPLAPLNVAAEVFMDSGEPQDDLLPTILGICEEFFASTSPAVRRELDTLMRARDITGGPGWLIDMLALTRSRMECSAGRAEPPAADENAVTTRGD</sequence>
<comment type="caution">
    <text evidence="1">The sequence shown here is derived from an EMBL/GenBank/DDBJ whole genome shotgun (WGS) entry which is preliminary data.</text>
</comment>
<evidence type="ECO:0000313" key="2">
    <source>
        <dbReference type="Proteomes" id="UP001523216"/>
    </source>
</evidence>